<dbReference type="EMBL" id="JABSTV010001250">
    <property type="protein sequence ID" value="KAH7956368.1"/>
    <property type="molecule type" value="Genomic_DNA"/>
</dbReference>
<sequence>MPARSGIAYAQKSTIEPNHACHSQWNIFNGSDKRRRWRMAEHRQRGRQRKPRRARQRIDQRHHYDTHTSIRHGLHFFKPPYKQQ</sequence>
<organism evidence="2 3">
    <name type="scientific">Rhipicephalus sanguineus</name>
    <name type="common">Brown dog tick</name>
    <name type="synonym">Ixodes sanguineus</name>
    <dbReference type="NCBI Taxonomy" id="34632"/>
    <lineage>
        <taxon>Eukaryota</taxon>
        <taxon>Metazoa</taxon>
        <taxon>Ecdysozoa</taxon>
        <taxon>Arthropoda</taxon>
        <taxon>Chelicerata</taxon>
        <taxon>Arachnida</taxon>
        <taxon>Acari</taxon>
        <taxon>Parasitiformes</taxon>
        <taxon>Ixodida</taxon>
        <taxon>Ixodoidea</taxon>
        <taxon>Ixodidae</taxon>
        <taxon>Rhipicephalinae</taxon>
        <taxon>Rhipicephalus</taxon>
        <taxon>Rhipicephalus</taxon>
    </lineage>
</organism>
<dbReference type="AlphaFoldDB" id="A0A9D4PV88"/>
<feature type="region of interest" description="Disordered" evidence="1">
    <location>
        <begin position="37"/>
        <end position="84"/>
    </location>
</feature>
<evidence type="ECO:0000313" key="2">
    <source>
        <dbReference type="EMBL" id="KAH7956368.1"/>
    </source>
</evidence>
<proteinExistence type="predicted"/>
<reference evidence="2" key="2">
    <citation type="submission" date="2021-09" db="EMBL/GenBank/DDBJ databases">
        <authorList>
            <person name="Jia N."/>
            <person name="Wang J."/>
            <person name="Shi W."/>
            <person name="Du L."/>
            <person name="Sun Y."/>
            <person name="Zhan W."/>
            <person name="Jiang J."/>
            <person name="Wang Q."/>
            <person name="Zhang B."/>
            <person name="Ji P."/>
            <person name="Sakyi L.B."/>
            <person name="Cui X."/>
            <person name="Yuan T."/>
            <person name="Jiang B."/>
            <person name="Yang W."/>
            <person name="Lam T.T.-Y."/>
            <person name="Chang Q."/>
            <person name="Ding S."/>
            <person name="Wang X."/>
            <person name="Zhu J."/>
            <person name="Ruan X."/>
            <person name="Zhao L."/>
            <person name="Wei J."/>
            <person name="Que T."/>
            <person name="Du C."/>
            <person name="Cheng J."/>
            <person name="Dai P."/>
            <person name="Han X."/>
            <person name="Huang E."/>
            <person name="Gao Y."/>
            <person name="Liu J."/>
            <person name="Shao H."/>
            <person name="Ye R."/>
            <person name="Li L."/>
            <person name="Wei W."/>
            <person name="Wang X."/>
            <person name="Wang C."/>
            <person name="Huo Q."/>
            <person name="Li W."/>
            <person name="Guo W."/>
            <person name="Chen H."/>
            <person name="Chen S."/>
            <person name="Zhou L."/>
            <person name="Zhou L."/>
            <person name="Ni X."/>
            <person name="Tian J."/>
            <person name="Zhou Y."/>
            <person name="Sheng Y."/>
            <person name="Liu T."/>
            <person name="Pan Y."/>
            <person name="Xia L."/>
            <person name="Li J."/>
            <person name="Zhao F."/>
            <person name="Cao W."/>
        </authorList>
    </citation>
    <scope>NUCLEOTIDE SEQUENCE</scope>
    <source>
        <strain evidence="2">Rsan-2018</strain>
        <tissue evidence="2">Larvae</tissue>
    </source>
</reference>
<gene>
    <name evidence="2" type="ORF">HPB52_008700</name>
</gene>
<dbReference type="Proteomes" id="UP000821837">
    <property type="component" value="Unassembled WGS sequence"/>
</dbReference>
<feature type="compositionally biased region" description="Basic residues" evidence="1">
    <location>
        <begin position="44"/>
        <end position="55"/>
    </location>
</feature>
<name>A0A9D4PV88_RHISA</name>
<comment type="caution">
    <text evidence="2">The sequence shown here is derived from an EMBL/GenBank/DDBJ whole genome shotgun (WGS) entry which is preliminary data.</text>
</comment>
<evidence type="ECO:0000256" key="1">
    <source>
        <dbReference type="SAM" id="MobiDB-lite"/>
    </source>
</evidence>
<feature type="compositionally biased region" description="Basic and acidic residues" evidence="1">
    <location>
        <begin position="56"/>
        <end position="68"/>
    </location>
</feature>
<evidence type="ECO:0000313" key="3">
    <source>
        <dbReference type="Proteomes" id="UP000821837"/>
    </source>
</evidence>
<keyword evidence="3" id="KW-1185">Reference proteome</keyword>
<reference evidence="2" key="1">
    <citation type="journal article" date="2020" name="Cell">
        <title>Large-Scale Comparative Analyses of Tick Genomes Elucidate Their Genetic Diversity and Vector Capacities.</title>
        <authorList>
            <consortium name="Tick Genome and Microbiome Consortium (TIGMIC)"/>
            <person name="Jia N."/>
            <person name="Wang J."/>
            <person name="Shi W."/>
            <person name="Du L."/>
            <person name="Sun Y."/>
            <person name="Zhan W."/>
            <person name="Jiang J.F."/>
            <person name="Wang Q."/>
            <person name="Zhang B."/>
            <person name="Ji P."/>
            <person name="Bell-Sakyi L."/>
            <person name="Cui X.M."/>
            <person name="Yuan T.T."/>
            <person name="Jiang B.G."/>
            <person name="Yang W.F."/>
            <person name="Lam T.T."/>
            <person name="Chang Q.C."/>
            <person name="Ding S.J."/>
            <person name="Wang X.J."/>
            <person name="Zhu J.G."/>
            <person name="Ruan X.D."/>
            <person name="Zhao L."/>
            <person name="Wei J.T."/>
            <person name="Ye R.Z."/>
            <person name="Que T.C."/>
            <person name="Du C.H."/>
            <person name="Zhou Y.H."/>
            <person name="Cheng J.X."/>
            <person name="Dai P.F."/>
            <person name="Guo W.B."/>
            <person name="Han X.H."/>
            <person name="Huang E.J."/>
            <person name="Li L.F."/>
            <person name="Wei W."/>
            <person name="Gao Y.C."/>
            <person name="Liu J.Z."/>
            <person name="Shao H.Z."/>
            <person name="Wang X."/>
            <person name="Wang C.C."/>
            <person name="Yang T.C."/>
            <person name="Huo Q.B."/>
            <person name="Li W."/>
            <person name="Chen H.Y."/>
            <person name="Chen S.E."/>
            <person name="Zhou L.G."/>
            <person name="Ni X.B."/>
            <person name="Tian J.H."/>
            <person name="Sheng Y."/>
            <person name="Liu T."/>
            <person name="Pan Y.S."/>
            <person name="Xia L.Y."/>
            <person name="Li J."/>
            <person name="Zhao F."/>
            <person name="Cao W.C."/>
        </authorList>
    </citation>
    <scope>NUCLEOTIDE SEQUENCE</scope>
    <source>
        <strain evidence="2">Rsan-2018</strain>
    </source>
</reference>
<protein>
    <submittedName>
        <fullName evidence="2">Uncharacterized protein</fullName>
    </submittedName>
</protein>
<accession>A0A9D4PV88</accession>